<keyword evidence="2" id="KW-0813">Transport</keyword>
<feature type="region of interest" description="Disordered" evidence="7">
    <location>
        <begin position="1"/>
        <end position="34"/>
    </location>
</feature>
<dbReference type="AlphaFoldDB" id="A0AA43QII3"/>
<evidence type="ECO:0000256" key="1">
    <source>
        <dbReference type="ARBA" id="ARBA00004141"/>
    </source>
</evidence>
<evidence type="ECO:0000256" key="6">
    <source>
        <dbReference type="ARBA" id="ARBA00023136"/>
    </source>
</evidence>
<dbReference type="PANTHER" id="PTHR43341:SF1">
    <property type="entry name" value="GENERAL AMINO-ACID PERMEASE GAP1"/>
    <property type="match status" value="1"/>
</dbReference>
<feature type="domain" description="Amino acid permease/ SLC12A" evidence="9">
    <location>
        <begin position="50"/>
        <end position="80"/>
    </location>
</feature>
<comment type="subcellular location">
    <subcellularLocation>
        <location evidence="1">Membrane</location>
        <topology evidence="1">Multi-pass membrane protein</topology>
    </subcellularLocation>
</comment>
<sequence>MAALVEKEAMEKDKAYDSNGSSSGHDHDEFVDEAVGGNTNKLQRNLKGRHMQMIAIGGSIGAGLFIGSGAALSNGGPGSVVCRTQPLQIRNLVLTRISSLAS</sequence>
<dbReference type="Gene3D" id="1.20.1740.10">
    <property type="entry name" value="Amino acid/polyamine transporter I"/>
    <property type="match status" value="1"/>
</dbReference>
<evidence type="ECO:0000256" key="2">
    <source>
        <dbReference type="ARBA" id="ARBA00022448"/>
    </source>
</evidence>
<gene>
    <name evidence="10" type="ORF">OHK93_000059</name>
</gene>
<dbReference type="PANTHER" id="PTHR43341">
    <property type="entry name" value="AMINO ACID PERMEASE"/>
    <property type="match status" value="1"/>
</dbReference>
<evidence type="ECO:0000256" key="3">
    <source>
        <dbReference type="ARBA" id="ARBA00022692"/>
    </source>
</evidence>
<keyword evidence="5 8" id="KW-1133">Transmembrane helix</keyword>
<dbReference type="EMBL" id="JAPUFD010000001">
    <property type="protein sequence ID" value="MDI1484925.1"/>
    <property type="molecule type" value="Genomic_DNA"/>
</dbReference>
<dbReference type="InterPro" id="IPR004841">
    <property type="entry name" value="AA-permease/SLC12A_dom"/>
</dbReference>
<keyword evidence="4" id="KW-0029">Amino-acid transport</keyword>
<accession>A0AA43QII3</accession>
<evidence type="ECO:0000259" key="9">
    <source>
        <dbReference type="Pfam" id="PF00324"/>
    </source>
</evidence>
<feature type="transmembrane region" description="Helical" evidence="8">
    <location>
        <begin position="53"/>
        <end position="72"/>
    </location>
</feature>
<evidence type="ECO:0000256" key="7">
    <source>
        <dbReference type="SAM" id="MobiDB-lite"/>
    </source>
</evidence>
<keyword evidence="6 8" id="KW-0472">Membrane</keyword>
<name>A0AA43QII3_9LECA</name>
<proteinExistence type="predicted"/>
<dbReference type="InterPro" id="IPR050524">
    <property type="entry name" value="APC_YAT"/>
</dbReference>
<evidence type="ECO:0000313" key="10">
    <source>
        <dbReference type="EMBL" id="MDI1484925.1"/>
    </source>
</evidence>
<organism evidence="10 11">
    <name type="scientific">Ramalina farinacea</name>
    <dbReference type="NCBI Taxonomy" id="258253"/>
    <lineage>
        <taxon>Eukaryota</taxon>
        <taxon>Fungi</taxon>
        <taxon>Dikarya</taxon>
        <taxon>Ascomycota</taxon>
        <taxon>Pezizomycotina</taxon>
        <taxon>Lecanoromycetes</taxon>
        <taxon>OSLEUM clade</taxon>
        <taxon>Lecanoromycetidae</taxon>
        <taxon>Lecanorales</taxon>
        <taxon>Lecanorineae</taxon>
        <taxon>Ramalinaceae</taxon>
        <taxon>Ramalina</taxon>
    </lineage>
</organism>
<evidence type="ECO:0000256" key="5">
    <source>
        <dbReference type="ARBA" id="ARBA00022989"/>
    </source>
</evidence>
<evidence type="ECO:0000256" key="8">
    <source>
        <dbReference type="SAM" id="Phobius"/>
    </source>
</evidence>
<reference evidence="10" key="1">
    <citation type="journal article" date="2023" name="Genome Biol. Evol.">
        <title>First Whole Genome Sequence and Flow Cytometry Genome Size Data for the Lichen-Forming Fungus Ramalina farinacea (Ascomycota).</title>
        <authorList>
            <person name="Llewellyn T."/>
            <person name="Mian S."/>
            <person name="Hill R."/>
            <person name="Leitch I.J."/>
            <person name="Gaya E."/>
        </authorList>
    </citation>
    <scope>NUCLEOTIDE SEQUENCE</scope>
    <source>
        <strain evidence="10">LIQ254RAFAR</strain>
    </source>
</reference>
<keyword evidence="11" id="KW-1185">Reference proteome</keyword>
<dbReference type="GO" id="GO:0015171">
    <property type="term" value="F:amino acid transmembrane transporter activity"/>
    <property type="evidence" value="ECO:0007669"/>
    <property type="project" value="TreeGrafter"/>
</dbReference>
<keyword evidence="3 8" id="KW-0812">Transmembrane</keyword>
<dbReference type="GO" id="GO:0016020">
    <property type="term" value="C:membrane"/>
    <property type="evidence" value="ECO:0007669"/>
    <property type="project" value="UniProtKB-SubCell"/>
</dbReference>
<evidence type="ECO:0000256" key="4">
    <source>
        <dbReference type="ARBA" id="ARBA00022970"/>
    </source>
</evidence>
<evidence type="ECO:0000313" key="11">
    <source>
        <dbReference type="Proteomes" id="UP001161017"/>
    </source>
</evidence>
<feature type="compositionally biased region" description="Basic and acidic residues" evidence="7">
    <location>
        <begin position="1"/>
        <end position="16"/>
    </location>
</feature>
<dbReference type="Pfam" id="PF00324">
    <property type="entry name" value="AA_permease"/>
    <property type="match status" value="1"/>
</dbReference>
<dbReference type="Proteomes" id="UP001161017">
    <property type="component" value="Unassembled WGS sequence"/>
</dbReference>
<comment type="caution">
    <text evidence="10">The sequence shown here is derived from an EMBL/GenBank/DDBJ whole genome shotgun (WGS) entry which is preliminary data.</text>
</comment>
<protein>
    <recommendedName>
        <fullName evidence="9">Amino acid permease/ SLC12A domain-containing protein</fullName>
    </recommendedName>
</protein>